<keyword evidence="2" id="KW-1185">Reference proteome</keyword>
<evidence type="ECO:0000313" key="1">
    <source>
        <dbReference type="EMBL" id="KAI7991147.1"/>
    </source>
</evidence>
<reference evidence="1 2" key="1">
    <citation type="journal article" date="2022" name="Plant J.">
        <title>Chromosome-level genome of Camellia lanceoleosa provides a valuable resource for understanding genome evolution and self-incompatibility.</title>
        <authorList>
            <person name="Gong W."/>
            <person name="Xiao S."/>
            <person name="Wang L."/>
            <person name="Liao Z."/>
            <person name="Chang Y."/>
            <person name="Mo W."/>
            <person name="Hu G."/>
            <person name="Li W."/>
            <person name="Zhao G."/>
            <person name="Zhu H."/>
            <person name="Hu X."/>
            <person name="Ji K."/>
            <person name="Xiang X."/>
            <person name="Song Q."/>
            <person name="Yuan D."/>
            <person name="Jin S."/>
            <person name="Zhang L."/>
        </authorList>
    </citation>
    <scope>NUCLEOTIDE SEQUENCE [LARGE SCALE GENOMIC DNA]</scope>
    <source>
        <strain evidence="1">SQ_2022a</strain>
    </source>
</reference>
<accession>A0ACC0FSU7</accession>
<feature type="non-terminal residue" evidence="1">
    <location>
        <position position="1"/>
    </location>
</feature>
<comment type="caution">
    <text evidence="1">The sequence shown here is derived from an EMBL/GenBank/DDBJ whole genome shotgun (WGS) entry which is preliminary data.</text>
</comment>
<proteinExistence type="predicted"/>
<keyword evidence="1" id="KW-0675">Receptor</keyword>
<dbReference type="EMBL" id="CM045770">
    <property type="protein sequence ID" value="KAI7991147.1"/>
    <property type="molecule type" value="Genomic_DNA"/>
</dbReference>
<keyword evidence="1" id="KW-0808">Transferase</keyword>
<protein>
    <submittedName>
        <fullName evidence="1">Wall-associated receptor kinase 3</fullName>
    </submittedName>
</protein>
<name>A0ACC0FSU7_9ERIC</name>
<sequence length="112" mass="12602">LFQVIDEQIEIEGIVEGLTEVANIAKRCLIVKGEDRPTMKEVAMVLEGLIIKKMKKHPWVKIDLNGEESEHLFHRKLSGYEFGGCTTSSNNTIATGYNSVREHMMLPMNGGR</sequence>
<organism evidence="1 2">
    <name type="scientific">Camellia lanceoleosa</name>
    <dbReference type="NCBI Taxonomy" id="1840588"/>
    <lineage>
        <taxon>Eukaryota</taxon>
        <taxon>Viridiplantae</taxon>
        <taxon>Streptophyta</taxon>
        <taxon>Embryophyta</taxon>
        <taxon>Tracheophyta</taxon>
        <taxon>Spermatophyta</taxon>
        <taxon>Magnoliopsida</taxon>
        <taxon>eudicotyledons</taxon>
        <taxon>Gunneridae</taxon>
        <taxon>Pentapetalae</taxon>
        <taxon>asterids</taxon>
        <taxon>Ericales</taxon>
        <taxon>Theaceae</taxon>
        <taxon>Camellia</taxon>
    </lineage>
</organism>
<evidence type="ECO:0000313" key="2">
    <source>
        <dbReference type="Proteomes" id="UP001060215"/>
    </source>
</evidence>
<keyword evidence="1" id="KW-0418">Kinase</keyword>
<gene>
    <name evidence="1" type="ORF">LOK49_LG12G01164</name>
</gene>
<dbReference type="Proteomes" id="UP001060215">
    <property type="component" value="Chromosome 13"/>
</dbReference>